<protein>
    <submittedName>
        <fullName evidence="2">Uncharacterized protein</fullName>
    </submittedName>
</protein>
<evidence type="ECO:0000256" key="1">
    <source>
        <dbReference type="SAM" id="MobiDB-lite"/>
    </source>
</evidence>
<proteinExistence type="predicted"/>
<name>A0A2T6ZCD2_TUBBO</name>
<comment type="caution">
    <text evidence="2">The sequence shown here is derived from an EMBL/GenBank/DDBJ whole genome shotgun (WGS) entry which is preliminary data.</text>
</comment>
<evidence type="ECO:0000313" key="3">
    <source>
        <dbReference type="Proteomes" id="UP000244722"/>
    </source>
</evidence>
<evidence type="ECO:0000313" key="2">
    <source>
        <dbReference type="EMBL" id="PUU73157.1"/>
    </source>
</evidence>
<dbReference type="EMBL" id="NESQ01000409">
    <property type="protein sequence ID" value="PUU73157.1"/>
    <property type="molecule type" value="Genomic_DNA"/>
</dbReference>
<reference evidence="2 3" key="1">
    <citation type="submission" date="2017-04" db="EMBL/GenBank/DDBJ databases">
        <title>Draft genome sequence of Tuber borchii Vittad., a whitish edible truffle.</title>
        <authorList>
            <consortium name="DOE Joint Genome Institute"/>
            <person name="Murat C."/>
            <person name="Kuo A."/>
            <person name="Barry K.W."/>
            <person name="Clum A."/>
            <person name="Dockter R.B."/>
            <person name="Fauchery L."/>
            <person name="Iotti M."/>
            <person name="Kohler A."/>
            <person name="Labutti K."/>
            <person name="Lindquist E.A."/>
            <person name="Lipzen A."/>
            <person name="Ohm R.A."/>
            <person name="Wang M."/>
            <person name="Grigoriev I.V."/>
            <person name="Zambonelli A."/>
            <person name="Martin F.M."/>
        </authorList>
    </citation>
    <scope>NUCLEOTIDE SEQUENCE [LARGE SCALE GENOMIC DNA]</scope>
    <source>
        <strain evidence="2 3">Tbo3840</strain>
    </source>
</reference>
<organism evidence="2 3">
    <name type="scientific">Tuber borchii</name>
    <name type="common">White truffle</name>
    <dbReference type="NCBI Taxonomy" id="42251"/>
    <lineage>
        <taxon>Eukaryota</taxon>
        <taxon>Fungi</taxon>
        <taxon>Dikarya</taxon>
        <taxon>Ascomycota</taxon>
        <taxon>Pezizomycotina</taxon>
        <taxon>Pezizomycetes</taxon>
        <taxon>Pezizales</taxon>
        <taxon>Tuberaceae</taxon>
        <taxon>Tuber</taxon>
    </lineage>
</organism>
<accession>A0A2T6ZCD2</accession>
<dbReference type="AlphaFoldDB" id="A0A2T6ZCD2"/>
<keyword evidence="3" id="KW-1185">Reference proteome</keyword>
<feature type="region of interest" description="Disordered" evidence="1">
    <location>
        <begin position="126"/>
        <end position="157"/>
    </location>
</feature>
<dbReference type="OrthoDB" id="3269701at2759"/>
<gene>
    <name evidence="2" type="ORF">B9Z19DRAFT_1135783</name>
</gene>
<sequence length="262" mass="30122">MGAGIMGEEEIDAGSTLANKWIEVKERCPYFFLLRDLLDERSNVTEPARANSKTQLDLNCLKRFNPKPTESPVQQLELGFLDDVISLSNSIKHGEEEANLDEFMHPSREEVEIIRYKRKSDVEKGADFTSEGKKGHRTGIVPKIGSKHDRGKLPISKLRPSWTTEVKKIVNTLLDQPSSSSRQDNHSNRCLCSSSYSKKYPKLTDQEEDCTTQSSDHHQQAWLQLQLEKLAVERNRMRHKRDMMILKFRLEHGDQLADIENM</sequence>
<dbReference type="Proteomes" id="UP000244722">
    <property type="component" value="Unassembled WGS sequence"/>
</dbReference>